<sequence length="103" mass="11724">MQKLIMWEVSTNSPLMRSIHNVRETMGQKLFELTDQHFVNTGVNFRAVAALLVGGIYYTILHTRFNGGIFSDIDLATEEGRDEMLKAIEMIVDWAYQAGSKKN</sequence>
<dbReference type="RefSeq" id="WP_084192022.1">
    <property type="nucleotide sequence ID" value="NZ_FTMG01000001.1"/>
</dbReference>
<name>A0ABR6PD06_9SPHI</name>
<feature type="transmembrane region" description="Helical" evidence="1">
    <location>
        <begin position="43"/>
        <end position="61"/>
    </location>
</feature>
<evidence type="ECO:0000256" key="1">
    <source>
        <dbReference type="SAM" id="Phobius"/>
    </source>
</evidence>
<evidence type="ECO:0000313" key="2">
    <source>
        <dbReference type="EMBL" id="MBB6107635.1"/>
    </source>
</evidence>
<gene>
    <name evidence="2" type="ORF">HDF23_000365</name>
</gene>
<accession>A0ABR6PD06</accession>
<proteinExistence type="predicted"/>
<organism evidence="2 3">
    <name type="scientific">Mucilaginibacter lappiensis</name>
    <dbReference type="NCBI Taxonomy" id="354630"/>
    <lineage>
        <taxon>Bacteria</taxon>
        <taxon>Pseudomonadati</taxon>
        <taxon>Bacteroidota</taxon>
        <taxon>Sphingobacteriia</taxon>
        <taxon>Sphingobacteriales</taxon>
        <taxon>Sphingobacteriaceae</taxon>
        <taxon>Mucilaginibacter</taxon>
    </lineage>
</organism>
<reference evidence="2 3" key="1">
    <citation type="submission" date="2020-08" db="EMBL/GenBank/DDBJ databases">
        <title>Genomic Encyclopedia of Type Strains, Phase IV (KMG-V): Genome sequencing to study the core and pangenomes of soil and plant-associated prokaryotes.</title>
        <authorList>
            <person name="Whitman W."/>
        </authorList>
    </citation>
    <scope>NUCLEOTIDE SEQUENCE [LARGE SCALE GENOMIC DNA]</scope>
    <source>
        <strain evidence="2 3">ANJLi2</strain>
    </source>
</reference>
<keyword evidence="1" id="KW-1133">Transmembrane helix</keyword>
<keyword evidence="1" id="KW-0812">Transmembrane</keyword>
<keyword evidence="3" id="KW-1185">Reference proteome</keyword>
<evidence type="ECO:0000313" key="3">
    <source>
        <dbReference type="Proteomes" id="UP000541583"/>
    </source>
</evidence>
<dbReference type="Proteomes" id="UP000541583">
    <property type="component" value="Unassembled WGS sequence"/>
</dbReference>
<keyword evidence="1" id="KW-0472">Membrane</keyword>
<dbReference type="EMBL" id="JACHCB010000001">
    <property type="protein sequence ID" value="MBB6107635.1"/>
    <property type="molecule type" value="Genomic_DNA"/>
</dbReference>
<comment type="caution">
    <text evidence="2">The sequence shown here is derived from an EMBL/GenBank/DDBJ whole genome shotgun (WGS) entry which is preliminary data.</text>
</comment>
<protein>
    <submittedName>
        <fullName evidence="2">Ferritin-like protein</fullName>
    </submittedName>
</protein>